<dbReference type="InterPro" id="IPR009057">
    <property type="entry name" value="Homeodomain-like_sf"/>
</dbReference>
<feature type="non-terminal residue" evidence="6">
    <location>
        <position position="1"/>
    </location>
</feature>
<evidence type="ECO:0000313" key="6">
    <source>
        <dbReference type="EMBL" id="KAK4457487.1"/>
    </source>
</evidence>
<comment type="caution">
    <text evidence="6">The sequence shown here is derived from an EMBL/GenBank/DDBJ whole genome shotgun (WGS) entry which is preliminary data.</text>
</comment>
<proteinExistence type="predicted"/>
<feature type="domain" description="HTH myb-type" evidence="5">
    <location>
        <begin position="82"/>
        <end position="135"/>
    </location>
</feature>
<organism evidence="6 7">
    <name type="scientific">Cladorrhinum samala</name>
    <dbReference type="NCBI Taxonomy" id="585594"/>
    <lineage>
        <taxon>Eukaryota</taxon>
        <taxon>Fungi</taxon>
        <taxon>Dikarya</taxon>
        <taxon>Ascomycota</taxon>
        <taxon>Pezizomycotina</taxon>
        <taxon>Sordariomycetes</taxon>
        <taxon>Sordariomycetidae</taxon>
        <taxon>Sordariales</taxon>
        <taxon>Podosporaceae</taxon>
        <taxon>Cladorrhinum</taxon>
    </lineage>
</organism>
<dbReference type="Proteomes" id="UP001321749">
    <property type="component" value="Unassembled WGS sequence"/>
</dbReference>
<dbReference type="SMART" id="SM00717">
    <property type="entry name" value="SANT"/>
    <property type="match status" value="3"/>
</dbReference>
<evidence type="ECO:0000256" key="3">
    <source>
        <dbReference type="ARBA" id="ARBA00023242"/>
    </source>
</evidence>
<evidence type="ECO:0000256" key="1">
    <source>
        <dbReference type="ARBA" id="ARBA00004123"/>
    </source>
</evidence>
<dbReference type="SUPFAM" id="SSF46689">
    <property type="entry name" value="Homeodomain-like"/>
    <property type="match status" value="2"/>
</dbReference>
<protein>
    <recommendedName>
        <fullName evidence="8">Myb transcription factor</fullName>
    </recommendedName>
</protein>
<sequence>QVRTGKMLESEVKKIKQAVAKFRENEGLTQTEVNTIIQENPQRKTGSKDARDVHQKLWSMVVDACPSRPRKKLILWCRKNFHNFVARGKWTAEQDDELDEMVKAHGKSWVLIGGLINRHPDDVRDRYRNYLICRETAKQDYWTVEEEEQLTAAVEKAIKKIQENLDREGKRDVTAEELVSWGLISDEMGRTRSRLQCQEKWKRLSMAEPMKDRDNVVTLLPAGNNGWRIKKARRDLRRFTALDKNKLVRAVRDSGAIHERDISWKDIVNDTFEKKYERQALVVVWGRLKQSVPDYKDKNVNDCAKYLAK</sequence>
<dbReference type="InterPro" id="IPR017930">
    <property type="entry name" value="Myb_dom"/>
</dbReference>
<dbReference type="PANTHER" id="PTHR46380">
    <property type="entry name" value="CYCLIN-D-BINDING MYB-LIKE TRANSCRIPTION FACTOR 1"/>
    <property type="match status" value="1"/>
</dbReference>
<reference evidence="6" key="2">
    <citation type="submission" date="2023-06" db="EMBL/GenBank/DDBJ databases">
        <authorList>
            <consortium name="Lawrence Berkeley National Laboratory"/>
            <person name="Mondo S.J."/>
            <person name="Hensen N."/>
            <person name="Bonometti L."/>
            <person name="Westerberg I."/>
            <person name="Brannstrom I.O."/>
            <person name="Guillou S."/>
            <person name="Cros-Aarteil S."/>
            <person name="Calhoun S."/>
            <person name="Haridas S."/>
            <person name="Kuo A."/>
            <person name="Pangilinan J."/>
            <person name="Riley R."/>
            <person name="Labutti K."/>
            <person name="Andreopoulos B."/>
            <person name="Lipzen A."/>
            <person name="Chen C."/>
            <person name="Yanf M."/>
            <person name="Daum C."/>
            <person name="Ng V."/>
            <person name="Clum A."/>
            <person name="Steindorff A."/>
            <person name="Ohm R."/>
            <person name="Martin F."/>
            <person name="Silar P."/>
            <person name="Natvig D."/>
            <person name="Lalanne C."/>
            <person name="Gautier V."/>
            <person name="Ament-Velasquez S.L."/>
            <person name="Kruys A."/>
            <person name="Hutchinson M.I."/>
            <person name="Powell A.J."/>
            <person name="Barry K."/>
            <person name="Miller A.N."/>
            <person name="Grigoriev I.V."/>
            <person name="Debuchy R."/>
            <person name="Gladieux P."/>
            <person name="Thoren M.H."/>
            <person name="Johannesson H."/>
        </authorList>
    </citation>
    <scope>NUCLEOTIDE SEQUENCE</scope>
    <source>
        <strain evidence="6">PSN324</strain>
    </source>
</reference>
<gene>
    <name evidence="6" type="ORF">QBC42DRAFT_144505</name>
</gene>
<evidence type="ECO:0000256" key="2">
    <source>
        <dbReference type="ARBA" id="ARBA00023125"/>
    </source>
</evidence>
<evidence type="ECO:0000313" key="7">
    <source>
        <dbReference type="Proteomes" id="UP001321749"/>
    </source>
</evidence>
<evidence type="ECO:0000259" key="5">
    <source>
        <dbReference type="PROSITE" id="PS51294"/>
    </source>
</evidence>
<dbReference type="PROSITE" id="PS51294">
    <property type="entry name" value="HTH_MYB"/>
    <property type="match status" value="1"/>
</dbReference>
<accession>A0AAV9H9M6</accession>
<dbReference type="GO" id="GO:0005634">
    <property type="term" value="C:nucleus"/>
    <property type="evidence" value="ECO:0007669"/>
    <property type="project" value="UniProtKB-SubCell"/>
</dbReference>
<dbReference type="InterPro" id="IPR051651">
    <property type="entry name" value="DMTF1_DNA-bind_reg"/>
</dbReference>
<dbReference type="Pfam" id="PF13921">
    <property type="entry name" value="Myb_DNA-bind_6"/>
    <property type="match status" value="1"/>
</dbReference>
<dbReference type="Gene3D" id="1.10.10.60">
    <property type="entry name" value="Homeodomain-like"/>
    <property type="match status" value="2"/>
</dbReference>
<reference evidence="6" key="1">
    <citation type="journal article" date="2023" name="Mol. Phylogenet. Evol.">
        <title>Genome-scale phylogeny and comparative genomics of the fungal order Sordariales.</title>
        <authorList>
            <person name="Hensen N."/>
            <person name="Bonometti L."/>
            <person name="Westerberg I."/>
            <person name="Brannstrom I.O."/>
            <person name="Guillou S."/>
            <person name="Cros-Aarteil S."/>
            <person name="Calhoun S."/>
            <person name="Haridas S."/>
            <person name="Kuo A."/>
            <person name="Mondo S."/>
            <person name="Pangilinan J."/>
            <person name="Riley R."/>
            <person name="LaButti K."/>
            <person name="Andreopoulos B."/>
            <person name="Lipzen A."/>
            <person name="Chen C."/>
            <person name="Yan M."/>
            <person name="Daum C."/>
            <person name="Ng V."/>
            <person name="Clum A."/>
            <person name="Steindorff A."/>
            <person name="Ohm R.A."/>
            <person name="Martin F."/>
            <person name="Silar P."/>
            <person name="Natvig D.O."/>
            <person name="Lalanne C."/>
            <person name="Gautier V."/>
            <person name="Ament-Velasquez S.L."/>
            <person name="Kruys A."/>
            <person name="Hutchinson M.I."/>
            <person name="Powell A.J."/>
            <person name="Barry K."/>
            <person name="Miller A.N."/>
            <person name="Grigoriev I.V."/>
            <person name="Debuchy R."/>
            <person name="Gladieux P."/>
            <person name="Hiltunen Thoren M."/>
            <person name="Johannesson H."/>
        </authorList>
    </citation>
    <scope>NUCLEOTIDE SEQUENCE</scope>
    <source>
        <strain evidence="6">PSN324</strain>
    </source>
</reference>
<evidence type="ECO:0008006" key="8">
    <source>
        <dbReference type="Google" id="ProtNLM"/>
    </source>
</evidence>
<evidence type="ECO:0000259" key="4">
    <source>
        <dbReference type="PROSITE" id="PS50090"/>
    </source>
</evidence>
<dbReference type="InterPro" id="IPR001005">
    <property type="entry name" value="SANT/Myb"/>
</dbReference>
<comment type="subcellular location">
    <subcellularLocation>
        <location evidence="1">Nucleus</location>
    </subcellularLocation>
</comment>
<keyword evidence="2" id="KW-0238">DNA-binding</keyword>
<dbReference type="PROSITE" id="PS50090">
    <property type="entry name" value="MYB_LIKE"/>
    <property type="match status" value="2"/>
</dbReference>
<keyword evidence="3" id="KW-0539">Nucleus</keyword>
<dbReference type="PANTHER" id="PTHR46380:SF2">
    <property type="entry name" value="CYCLIN-D-BINDING MYB-LIKE TRANSCRIPTION FACTOR 1"/>
    <property type="match status" value="1"/>
</dbReference>
<feature type="domain" description="Myb-like" evidence="4">
    <location>
        <begin position="82"/>
        <end position="131"/>
    </location>
</feature>
<keyword evidence="7" id="KW-1185">Reference proteome</keyword>
<name>A0AAV9H9M6_9PEZI</name>
<feature type="non-terminal residue" evidence="6">
    <location>
        <position position="309"/>
    </location>
</feature>
<dbReference type="EMBL" id="MU865112">
    <property type="protein sequence ID" value="KAK4457487.1"/>
    <property type="molecule type" value="Genomic_DNA"/>
</dbReference>
<dbReference type="AlphaFoldDB" id="A0AAV9H9M6"/>
<dbReference type="GO" id="GO:0000976">
    <property type="term" value="F:transcription cis-regulatory region binding"/>
    <property type="evidence" value="ECO:0007669"/>
    <property type="project" value="TreeGrafter"/>
</dbReference>
<dbReference type="GO" id="GO:0003700">
    <property type="term" value="F:DNA-binding transcription factor activity"/>
    <property type="evidence" value="ECO:0007669"/>
    <property type="project" value="TreeGrafter"/>
</dbReference>
<feature type="domain" description="Myb-like" evidence="4">
    <location>
        <begin position="134"/>
        <end position="205"/>
    </location>
</feature>
<dbReference type="CDD" id="cd00167">
    <property type="entry name" value="SANT"/>
    <property type="match status" value="2"/>
</dbReference>